<accession>A0AC61DIB5</accession>
<protein>
    <submittedName>
        <fullName evidence="1">Uncharacterized protein</fullName>
    </submittedName>
</protein>
<name>A0AC61DIB5_9FIRM</name>
<proteinExistence type="predicted"/>
<dbReference type="EMBL" id="PEDL01000001">
    <property type="protein sequence ID" value="PHV72296.1"/>
    <property type="molecule type" value="Genomic_DNA"/>
</dbReference>
<reference evidence="1" key="1">
    <citation type="submission" date="2017-10" db="EMBL/GenBank/DDBJ databases">
        <title>Genome sequence of cellulolytic Lachnospiraceae bacterium XHS1971 isolated from hotspring sediment.</title>
        <authorList>
            <person name="Vasudevan G."/>
            <person name="Joshi A.J."/>
            <person name="Hivarkar S."/>
            <person name="Lanjekar V.B."/>
            <person name="Dhakephalkar P.K."/>
            <person name="Dagar S."/>
        </authorList>
    </citation>
    <scope>NUCLEOTIDE SEQUENCE</scope>
    <source>
        <strain evidence="1">XHS1971</strain>
    </source>
</reference>
<sequence length="307" mass="34720">MQMDLHYLKIFNTVAMHESFTRASEVLHISQPALSIQIKKLEEELELKLFDKAGNKIILNENGKLLYGYTQKVFAILGEAENVLVNKKDYIGGSITVGGSNTPGAYILPHIIGEFKKKYPYVDINLQIASTDEMARRVEEGIVDFAVNGGGVTYPATVEVEKLMEDELIIAISPLNLYARNRYISLEELQYIKFILHENNSQLNKVAKTFIEEFGLSAKKIEMTLGNIEAIKQAVIANLGLSLIPHAAIALELSIGVIKEVQIKGRSWYYPYNLIHNKNKYLSPAAKEFMKMVRKNMKTEENEKEHI</sequence>
<dbReference type="Proteomes" id="UP000224460">
    <property type="component" value="Unassembled WGS sequence"/>
</dbReference>
<comment type="caution">
    <text evidence="1">The sequence shown here is derived from an EMBL/GenBank/DDBJ whole genome shotgun (WGS) entry which is preliminary data.</text>
</comment>
<evidence type="ECO:0000313" key="2">
    <source>
        <dbReference type="Proteomes" id="UP000224460"/>
    </source>
</evidence>
<evidence type="ECO:0000313" key="1">
    <source>
        <dbReference type="EMBL" id="PHV72296.1"/>
    </source>
</evidence>
<gene>
    <name evidence="1" type="ORF">CS063_02130</name>
</gene>
<keyword evidence="2" id="KW-1185">Reference proteome</keyword>
<organism evidence="1 2">
    <name type="scientific">Sporanaerobium hydrogeniformans</name>
    <dbReference type="NCBI Taxonomy" id="3072179"/>
    <lineage>
        <taxon>Bacteria</taxon>
        <taxon>Bacillati</taxon>
        <taxon>Bacillota</taxon>
        <taxon>Clostridia</taxon>
        <taxon>Lachnospirales</taxon>
        <taxon>Lachnospiraceae</taxon>
        <taxon>Sporanaerobium</taxon>
    </lineage>
</organism>